<protein>
    <submittedName>
        <fullName evidence="2">Uncharacterized protein</fullName>
    </submittedName>
</protein>
<keyword evidence="3" id="KW-1185">Reference proteome</keyword>
<evidence type="ECO:0000313" key="3">
    <source>
        <dbReference type="Proteomes" id="UP000735302"/>
    </source>
</evidence>
<feature type="region of interest" description="Disordered" evidence="1">
    <location>
        <begin position="95"/>
        <end position="142"/>
    </location>
</feature>
<organism evidence="2 3">
    <name type="scientific">Plakobranchus ocellatus</name>
    <dbReference type="NCBI Taxonomy" id="259542"/>
    <lineage>
        <taxon>Eukaryota</taxon>
        <taxon>Metazoa</taxon>
        <taxon>Spiralia</taxon>
        <taxon>Lophotrochozoa</taxon>
        <taxon>Mollusca</taxon>
        <taxon>Gastropoda</taxon>
        <taxon>Heterobranchia</taxon>
        <taxon>Euthyneura</taxon>
        <taxon>Panpulmonata</taxon>
        <taxon>Sacoglossa</taxon>
        <taxon>Placobranchoidea</taxon>
        <taxon>Plakobranchidae</taxon>
        <taxon>Plakobranchus</taxon>
    </lineage>
</organism>
<feature type="compositionally biased region" description="Polar residues" evidence="1">
    <location>
        <begin position="36"/>
        <end position="48"/>
    </location>
</feature>
<accession>A0AAV4DTB6</accession>
<name>A0AAV4DTB6_9GAST</name>
<reference evidence="2 3" key="1">
    <citation type="journal article" date="2021" name="Elife">
        <title>Chloroplast acquisition without the gene transfer in kleptoplastic sea slugs, Plakobranchus ocellatus.</title>
        <authorList>
            <person name="Maeda T."/>
            <person name="Takahashi S."/>
            <person name="Yoshida T."/>
            <person name="Shimamura S."/>
            <person name="Takaki Y."/>
            <person name="Nagai Y."/>
            <person name="Toyoda A."/>
            <person name="Suzuki Y."/>
            <person name="Arimoto A."/>
            <person name="Ishii H."/>
            <person name="Satoh N."/>
            <person name="Nishiyama T."/>
            <person name="Hasebe M."/>
            <person name="Maruyama T."/>
            <person name="Minagawa J."/>
            <person name="Obokata J."/>
            <person name="Shigenobu S."/>
        </authorList>
    </citation>
    <scope>NUCLEOTIDE SEQUENCE [LARGE SCALE GENOMIC DNA]</scope>
</reference>
<feature type="region of interest" description="Disordered" evidence="1">
    <location>
        <begin position="36"/>
        <end position="82"/>
    </location>
</feature>
<dbReference type="EMBL" id="BLXT01008287">
    <property type="protein sequence ID" value="GFO47257.1"/>
    <property type="molecule type" value="Genomic_DNA"/>
</dbReference>
<comment type="caution">
    <text evidence="2">The sequence shown here is derived from an EMBL/GenBank/DDBJ whole genome shotgun (WGS) entry which is preliminary data.</text>
</comment>
<dbReference type="AlphaFoldDB" id="A0AAV4DTB6"/>
<gene>
    <name evidence="2" type="ORF">PoB_007376200</name>
</gene>
<feature type="compositionally biased region" description="Polar residues" evidence="1">
    <location>
        <begin position="117"/>
        <end position="130"/>
    </location>
</feature>
<dbReference type="Proteomes" id="UP000735302">
    <property type="component" value="Unassembled WGS sequence"/>
</dbReference>
<evidence type="ECO:0000256" key="1">
    <source>
        <dbReference type="SAM" id="MobiDB-lite"/>
    </source>
</evidence>
<sequence length="142" mass="15173">MPRQCEGNEIRTRLVFDLTTAPQQCSLQPFEGLALTSTPGSSCVSPGQSRPHRLSGPPSGQGTSGGARTRDRRVPADLSGLSAKRLSYSSGFEALHQAKGAGSRARPRETRGPADSMTKQFSEVFQTQRSEVADDVNIGKGR</sequence>
<evidence type="ECO:0000313" key="2">
    <source>
        <dbReference type="EMBL" id="GFO47257.1"/>
    </source>
</evidence>
<proteinExistence type="predicted"/>